<dbReference type="KEGG" id="hje:HacjB3_14905"/>
<dbReference type="RefSeq" id="WP_008416451.1">
    <property type="nucleotide sequence ID" value="NC_014297.1"/>
</dbReference>
<evidence type="ECO:0000313" key="3">
    <source>
        <dbReference type="Proteomes" id="UP000000390"/>
    </source>
</evidence>
<reference evidence="1 3" key="1">
    <citation type="journal article" date="2010" name="J. Bacteriol.">
        <title>Complete genome sequence of Halalkalicoccus jeotgali B3(T), an extremely halophilic archaeon.</title>
        <authorList>
            <person name="Roh S.W."/>
            <person name="Nam Y.D."/>
            <person name="Nam S.H."/>
            <person name="Choi S.H."/>
            <person name="Park H.S."/>
            <person name="Bae J.W."/>
        </authorList>
    </citation>
    <scope>NUCLEOTIDE SEQUENCE [LARGE SCALE GENOMIC DNA]</scope>
    <source>
        <strain evidence="1">B3</strain>
        <strain evidence="3">DSM 18796 / CECT 7217 / JCM 14584 / KCTC 4019 / B3</strain>
    </source>
</reference>
<dbReference type="EMBL" id="CP002062">
    <property type="protein sequence ID" value="ADJ16360.1"/>
    <property type="molecule type" value="Genomic_DNA"/>
</dbReference>
<keyword evidence="4" id="KW-1185">Reference proteome</keyword>
<organism evidence="1 3">
    <name type="scientific">Halalkalicoccus jeotgali (strain DSM 18796 / CECT 7217 / JCM 14584 / KCTC 4019 / B3)</name>
    <dbReference type="NCBI Taxonomy" id="795797"/>
    <lineage>
        <taxon>Archaea</taxon>
        <taxon>Methanobacteriati</taxon>
        <taxon>Methanobacteriota</taxon>
        <taxon>Stenosarchaea group</taxon>
        <taxon>Halobacteria</taxon>
        <taxon>Halobacteriales</taxon>
        <taxon>Halococcaceae</taxon>
        <taxon>Halalkalicoccus</taxon>
    </lineage>
</organism>
<dbReference type="AlphaFoldDB" id="D8J991"/>
<evidence type="ECO:0000313" key="1">
    <source>
        <dbReference type="EMBL" id="ADJ16360.1"/>
    </source>
</evidence>
<name>D8J991_HALJB</name>
<gene>
    <name evidence="1" type="ordered locus">HacjB3_14905</name>
    <name evidence="2" type="ORF">C497_10133</name>
</gene>
<dbReference type="PATRIC" id="fig|795797.18.peg.2986"/>
<sequence length="139" mass="14913">MSRLAEFLAGERPEDVAIYLDERVVDDLGKLADYGEETEDGIVLVVPGESGRNAFSTVAGTDAMAFAKEAMDEEGDIDADLAGGICPACDAEDVRYVFAFAEERNEEVGGIYAEGDVIHAYARCGCSSAFSDRWVAGER</sequence>
<dbReference type="OrthoDB" id="300179at2157"/>
<dbReference type="eggNOG" id="arCOG04699">
    <property type="taxonomic scope" value="Archaea"/>
</dbReference>
<dbReference type="Pfam" id="PF19123">
    <property type="entry name" value="DUF5807"/>
    <property type="match status" value="1"/>
</dbReference>
<dbReference type="Proteomes" id="UP000000390">
    <property type="component" value="Chromosome"/>
</dbReference>
<dbReference type="HOGENOM" id="CLU_127463_0_0_2"/>
<reference evidence="2 4" key="2">
    <citation type="journal article" date="2014" name="PLoS Genet.">
        <title>Phylogenetically driven sequencing of extremely halophilic archaea reveals strategies for static and dynamic osmo-response.</title>
        <authorList>
            <person name="Becker E.A."/>
            <person name="Seitzer P.M."/>
            <person name="Tritt A."/>
            <person name="Larsen D."/>
            <person name="Krusor M."/>
            <person name="Yao A.I."/>
            <person name="Wu D."/>
            <person name="Madern D."/>
            <person name="Eisen J.A."/>
            <person name="Darling A.E."/>
            <person name="Facciotti M.T."/>
        </authorList>
    </citation>
    <scope>NUCLEOTIDE SEQUENCE [LARGE SCALE GENOMIC DNA]</scope>
    <source>
        <strain evidence="2">B3</strain>
        <strain evidence="4">DSM 18796 / CECT 7217 / JCM 14584 / KCTC 4019 / B3</strain>
    </source>
</reference>
<dbReference type="Proteomes" id="UP000011645">
    <property type="component" value="Unassembled WGS sequence"/>
</dbReference>
<dbReference type="STRING" id="795797.HacjB3_14905"/>
<protein>
    <submittedName>
        <fullName evidence="1">Uncharacterized protein</fullName>
    </submittedName>
</protein>
<accession>D8J991</accession>
<dbReference type="EMBL" id="AOHV01000027">
    <property type="protein sequence ID" value="ELY37094.1"/>
    <property type="molecule type" value="Genomic_DNA"/>
</dbReference>
<evidence type="ECO:0000313" key="2">
    <source>
        <dbReference type="EMBL" id="ELY37094.1"/>
    </source>
</evidence>
<dbReference type="GeneID" id="9420802"/>
<proteinExistence type="predicted"/>
<dbReference type="InterPro" id="IPR043830">
    <property type="entry name" value="DUF5807"/>
</dbReference>
<evidence type="ECO:0000313" key="4">
    <source>
        <dbReference type="Proteomes" id="UP000011645"/>
    </source>
</evidence>